<keyword evidence="1" id="KW-0812">Transmembrane</keyword>
<keyword evidence="1" id="KW-1133">Transmembrane helix</keyword>
<reference evidence="2 3" key="1">
    <citation type="journal article" date="2016" name="Environ. Microbiol.">
        <title>Genomic resolution of a cold subsurface aquifer community provides metabolic insights for novel microbes adapted to high CO concentrations.</title>
        <authorList>
            <person name="Probst A.J."/>
            <person name="Castelle C.J."/>
            <person name="Singh A."/>
            <person name="Brown C.T."/>
            <person name="Anantharaman K."/>
            <person name="Sharon I."/>
            <person name="Hug L.A."/>
            <person name="Burstein D."/>
            <person name="Emerson J.B."/>
            <person name="Thomas B.C."/>
            <person name="Banfield J.F."/>
        </authorList>
    </citation>
    <scope>NUCLEOTIDE SEQUENCE [LARGE SCALE GENOMIC DNA]</scope>
    <source>
        <strain evidence="2">CG1_02_38_13</strain>
    </source>
</reference>
<dbReference type="EMBL" id="MNVB01000060">
    <property type="protein sequence ID" value="OIO16471.1"/>
    <property type="molecule type" value="Genomic_DNA"/>
</dbReference>
<comment type="caution">
    <text evidence="2">The sequence shown here is derived from an EMBL/GenBank/DDBJ whole genome shotgun (WGS) entry which is preliminary data.</text>
</comment>
<name>A0A1J4U2F2_9BACT</name>
<evidence type="ECO:0000313" key="3">
    <source>
        <dbReference type="Proteomes" id="UP000182465"/>
    </source>
</evidence>
<proteinExistence type="predicted"/>
<dbReference type="AlphaFoldDB" id="A0A1J4U2F2"/>
<protein>
    <submittedName>
        <fullName evidence="2">Uncharacterized protein</fullName>
    </submittedName>
</protein>
<organism evidence="2 3">
    <name type="scientific">Candidatus Kuenenbacteria bacterium CG1_02_38_13</name>
    <dbReference type="NCBI Taxonomy" id="1805235"/>
    <lineage>
        <taxon>Bacteria</taxon>
        <taxon>Candidatus Kueneniibacteriota</taxon>
    </lineage>
</organism>
<keyword evidence="1" id="KW-0472">Membrane</keyword>
<sequence length="1217" mass="138164">MTIQPEVRIGNGEDFVAQTRDEVRQEIQAAQGNNAREVALAQKIQQEIKDAETPAKEVVQAGAAGQLDQRRQEGTQVLRTLIRATEAAKAGIPVGHNAQSQSLLTELSEKSLSISTASAIESQLKDYLLGEKTITISASGQPPTEFEQAYVRLVQTNTLAASVLSQSLIHAAEVNRLGSLDTDLVRQKFAIDQRVEQRVNEGYDGHLSYQDRSRFEDLSKKILTELDNNLNATNLPEDRKLSRQEQAIARRFYNGNEERLNQVEAIFSKLGIPRAELDNYKGLRDKAFPIDNVLAVKGMMTSKELTNHLEKAINEFTIDNLKGERLQILSEDPNGSGKLVLDRRAFKKMINQYYYLALKDIHKDYSKDWSKAFDQWQHGYYFGGLKGVIGNLCTNLRGLDLAGADIGEFLDDVKGRYQASILSYAEIFHNLPLYARDPSSFEKWGAFLGYLFPSELAEVFDPQDKIMEIARHEVTIHLRQRIALNNNKIPPDLFAGNYETEGVRYGNRDRANIIKVLKERMEALGIKTDDWEYERAITYALGIGIANLMDPEVICTADPQVNADFKGIYPLAQVLSAKHNWGLGRGYPVSGLFPDLVAMPVTLFPEQRGFISRLFRRKAWVPEKFHKYAKGQEAKYGDKIYGALIDREGKYQELMNMVNIGTSLNSRHGWRISPIRDAIKGYVKDGHYGLKKDMDFISRIARNDGDEGGWGAKEWEKYEDICMGLYGSAALWWMAGPRQEGELKRLLAQHVGSFDQMTASEWEAYSLGSKALKKEFKVMINGSFQTVSMGELRLIRNYQIRGETFYRYSRRNPGDFIMLLGQLCPEMLDLKTDYLASRVELEAALKGKHKPREDIEKALALRDSIYVRWGETGFAQLRQIRLKLLGLCQKYANETGVGKRFANQAAVIEYFVKESGTAFEKALKDKEPDRKIEGKTIPGRSRLIVQRSDFTDSILADFLFADSDGLLSLIPKEDFGGFDENNKFSNGKHGFFFRMGEMWTLKQGDINPFASDMNHFGLYENIGKVGEDVAKRYLSDADAVSKMLHDIGQLDKLLMDAAHDGDLSKIFELHDKVHTTLRNIIGQEYAWKANYIMSQIVAQFFLEHQTARLPLIPAPIRSLFGLMLDRNISLSKLVTQDRHAKTWDENAARDYFKRLAERHSIPFDGLWSANQLNQAFDAETKAFVAGETILQFMYSMIMFLLWSYLKKAFEESQGKKQ</sequence>
<evidence type="ECO:0000313" key="2">
    <source>
        <dbReference type="EMBL" id="OIO16471.1"/>
    </source>
</evidence>
<accession>A0A1J4U2F2</accession>
<gene>
    <name evidence="2" type="ORF">AUJ29_02745</name>
</gene>
<feature type="transmembrane region" description="Helical" evidence="1">
    <location>
        <begin position="1182"/>
        <end position="1205"/>
    </location>
</feature>
<evidence type="ECO:0000256" key="1">
    <source>
        <dbReference type="SAM" id="Phobius"/>
    </source>
</evidence>
<dbReference type="Proteomes" id="UP000182465">
    <property type="component" value="Unassembled WGS sequence"/>
</dbReference>